<comment type="caution">
    <text evidence="5">The sequence shown here is derived from an EMBL/GenBank/DDBJ whole genome shotgun (WGS) entry which is preliminary data.</text>
</comment>
<dbReference type="InterPro" id="IPR017853">
    <property type="entry name" value="GH"/>
</dbReference>
<evidence type="ECO:0000313" key="6">
    <source>
        <dbReference type="Proteomes" id="UP000289340"/>
    </source>
</evidence>
<dbReference type="SUPFAM" id="SSF51445">
    <property type="entry name" value="(Trans)glycosidases"/>
    <property type="match status" value="1"/>
</dbReference>
<feature type="non-terminal residue" evidence="5">
    <location>
        <position position="1"/>
    </location>
</feature>
<reference evidence="5 6" key="1">
    <citation type="submission" date="2018-09" db="EMBL/GenBank/DDBJ databases">
        <title>A high-quality reference genome of wild soybean provides a powerful tool to mine soybean genomes.</title>
        <authorList>
            <person name="Xie M."/>
            <person name="Chung C.Y.L."/>
            <person name="Li M.-W."/>
            <person name="Wong F.-L."/>
            <person name="Chan T.-F."/>
            <person name="Lam H.-M."/>
        </authorList>
    </citation>
    <scope>NUCLEOTIDE SEQUENCE [LARGE SCALE GENOMIC DNA]</scope>
    <source>
        <strain evidence="6">cv. W05</strain>
        <tissue evidence="5">Hypocotyl of etiolated seedlings</tissue>
    </source>
</reference>
<keyword evidence="5" id="KW-0326">Glycosidase</keyword>
<dbReference type="GO" id="GO:0005975">
    <property type="term" value="P:carbohydrate metabolic process"/>
    <property type="evidence" value="ECO:0007669"/>
    <property type="project" value="InterPro"/>
</dbReference>
<dbReference type="InterPro" id="IPR031330">
    <property type="entry name" value="Gly_Hdrlase_35_cat"/>
</dbReference>
<dbReference type="AlphaFoldDB" id="A0A445M185"/>
<evidence type="ECO:0000313" key="5">
    <source>
        <dbReference type="EMBL" id="RZC29233.1"/>
    </source>
</evidence>
<organism evidence="5 6">
    <name type="scientific">Glycine soja</name>
    <name type="common">Wild soybean</name>
    <dbReference type="NCBI Taxonomy" id="3848"/>
    <lineage>
        <taxon>Eukaryota</taxon>
        <taxon>Viridiplantae</taxon>
        <taxon>Streptophyta</taxon>
        <taxon>Embryophyta</taxon>
        <taxon>Tracheophyta</taxon>
        <taxon>Spermatophyta</taxon>
        <taxon>Magnoliopsida</taxon>
        <taxon>eudicotyledons</taxon>
        <taxon>Gunneridae</taxon>
        <taxon>Pentapetalae</taxon>
        <taxon>rosids</taxon>
        <taxon>fabids</taxon>
        <taxon>Fabales</taxon>
        <taxon>Fabaceae</taxon>
        <taxon>Papilionoideae</taxon>
        <taxon>50 kb inversion clade</taxon>
        <taxon>NPAAA clade</taxon>
        <taxon>indigoferoid/millettioid clade</taxon>
        <taxon>Phaseoleae</taxon>
        <taxon>Glycine</taxon>
        <taxon>Glycine subgen. Soja</taxon>
    </lineage>
</organism>
<dbReference type="GO" id="GO:0004565">
    <property type="term" value="F:beta-galactosidase activity"/>
    <property type="evidence" value="ECO:0007669"/>
    <property type="project" value="UniProtKB-EC"/>
</dbReference>
<keyword evidence="5" id="KW-0378">Hydrolase</keyword>
<comment type="catalytic activity">
    <reaction evidence="1">
        <text>Hydrolysis of terminal non-reducing beta-D-galactose residues in beta-D-galactosides.</text>
        <dbReference type="EC" id="3.2.1.23"/>
    </reaction>
</comment>
<evidence type="ECO:0000256" key="2">
    <source>
        <dbReference type="ARBA" id="ARBA00009809"/>
    </source>
</evidence>
<evidence type="ECO:0000256" key="3">
    <source>
        <dbReference type="ARBA" id="ARBA00012756"/>
    </source>
</evidence>
<dbReference type="Pfam" id="PF01301">
    <property type="entry name" value="Glyco_hydro_35"/>
    <property type="match status" value="1"/>
</dbReference>
<comment type="similarity">
    <text evidence="2">Belongs to the glycosyl hydrolase 35 family.</text>
</comment>
<dbReference type="Gene3D" id="3.20.20.80">
    <property type="entry name" value="Glycosidases"/>
    <property type="match status" value="1"/>
</dbReference>
<dbReference type="EMBL" id="QZWG01000001">
    <property type="protein sequence ID" value="RZC29233.1"/>
    <property type="molecule type" value="Genomic_DNA"/>
</dbReference>
<evidence type="ECO:0000256" key="1">
    <source>
        <dbReference type="ARBA" id="ARBA00001412"/>
    </source>
</evidence>
<dbReference type="InterPro" id="IPR001944">
    <property type="entry name" value="Glycoside_Hdrlase_35"/>
</dbReference>
<protein>
    <recommendedName>
        <fullName evidence="3">beta-galactosidase</fullName>
        <ecNumber evidence="3">3.2.1.23</ecNumber>
    </recommendedName>
</protein>
<dbReference type="EC" id="3.2.1.23" evidence="3"/>
<gene>
    <name evidence="5" type="ORF">D0Y65_001001</name>
</gene>
<accession>A0A445M185</accession>
<name>A0A445M185_GLYSO</name>
<keyword evidence="6" id="KW-1185">Reference proteome</keyword>
<dbReference type="PANTHER" id="PTHR23421">
    <property type="entry name" value="BETA-GALACTOSIDASE RELATED"/>
    <property type="match status" value="1"/>
</dbReference>
<feature type="domain" description="Glycoside hydrolase 35 catalytic" evidence="4">
    <location>
        <begin position="55"/>
        <end position="153"/>
    </location>
</feature>
<sequence length="162" mass="18452">GGDSVHFPFLEDTPVCPRVALLSKGRLRQQMTNKVGKEIFQRAGELNVAVGFMCMQSKLQGAAGQNYVNWAAKMVVEMGTGVPWVMCKEDDAPDPVINTYYGFYCHKFTPNRPYKPMIWTEAWSGWFTEFGGPIHKRPVQDLAFGTARFIKHAMQIRKRIYD</sequence>
<proteinExistence type="inferred from homology"/>
<dbReference type="Proteomes" id="UP000289340">
    <property type="component" value="Chromosome 1"/>
</dbReference>
<evidence type="ECO:0000259" key="4">
    <source>
        <dbReference type="Pfam" id="PF01301"/>
    </source>
</evidence>